<dbReference type="EMBL" id="JBGNUJ010000002">
    <property type="protein sequence ID" value="KAL3964803.1"/>
    <property type="molecule type" value="Genomic_DNA"/>
</dbReference>
<keyword evidence="2" id="KW-1185">Reference proteome</keyword>
<gene>
    <name evidence="1" type="ORF">ACCO45_001807</name>
</gene>
<reference evidence="1" key="1">
    <citation type="submission" date="2024-12" db="EMBL/GenBank/DDBJ databases">
        <title>Comparative genomics and development of molecular markers within Purpureocillium lilacinum and among Purpureocillium species.</title>
        <authorList>
            <person name="Yeh Z.-Y."/>
            <person name="Ni N.-T."/>
            <person name="Lo P.-H."/>
            <person name="Mushyakhwo K."/>
            <person name="Lin C.-F."/>
            <person name="Nai Y.-S."/>
        </authorList>
    </citation>
    <scope>NUCLEOTIDE SEQUENCE</scope>
    <source>
        <strain evidence="1">NCHU-NPUST-175</strain>
    </source>
</reference>
<organism evidence="1 2">
    <name type="scientific">Purpureocillium lilacinum</name>
    <name type="common">Paecilomyces lilacinus</name>
    <dbReference type="NCBI Taxonomy" id="33203"/>
    <lineage>
        <taxon>Eukaryota</taxon>
        <taxon>Fungi</taxon>
        <taxon>Dikarya</taxon>
        <taxon>Ascomycota</taxon>
        <taxon>Pezizomycotina</taxon>
        <taxon>Sordariomycetes</taxon>
        <taxon>Hypocreomycetidae</taxon>
        <taxon>Hypocreales</taxon>
        <taxon>Ophiocordycipitaceae</taxon>
        <taxon>Purpureocillium</taxon>
    </lineage>
</organism>
<accession>A0ACC4E9C0</accession>
<proteinExistence type="predicted"/>
<comment type="caution">
    <text evidence="1">The sequence shown here is derived from an EMBL/GenBank/DDBJ whole genome shotgun (WGS) entry which is preliminary data.</text>
</comment>
<sequence length="66" mass="7522">MSSCLPNPPSTEVTEPAWKRESRPVLAQQTYNYEGQRQRKARERMMVLANRGAGPSDSRVVTYPEL</sequence>
<dbReference type="Proteomes" id="UP001638806">
    <property type="component" value="Unassembled WGS sequence"/>
</dbReference>
<evidence type="ECO:0000313" key="2">
    <source>
        <dbReference type="Proteomes" id="UP001638806"/>
    </source>
</evidence>
<protein>
    <submittedName>
        <fullName evidence="1">Uncharacterized protein</fullName>
    </submittedName>
</protein>
<evidence type="ECO:0000313" key="1">
    <source>
        <dbReference type="EMBL" id="KAL3964803.1"/>
    </source>
</evidence>
<name>A0ACC4E9C0_PURLI</name>